<dbReference type="EMBL" id="QCYY01002389">
    <property type="protein sequence ID" value="ROT70754.1"/>
    <property type="molecule type" value="Genomic_DNA"/>
</dbReference>
<evidence type="ECO:0000256" key="3">
    <source>
        <dbReference type="SAM" id="MobiDB-lite"/>
    </source>
</evidence>
<keyword evidence="4" id="KW-0732">Signal</keyword>
<reference evidence="5 6" key="2">
    <citation type="submission" date="2019-01" db="EMBL/GenBank/DDBJ databases">
        <title>The decoding of complex shrimp genome reveals the adaptation for benthos swimmer, frequently molting mechanism and breeding impact on genome.</title>
        <authorList>
            <person name="Sun Y."/>
            <person name="Gao Y."/>
            <person name="Yu Y."/>
        </authorList>
    </citation>
    <scope>NUCLEOTIDE SEQUENCE [LARGE SCALE GENOMIC DNA]</scope>
    <source>
        <tissue evidence="5">Muscle</tissue>
    </source>
</reference>
<evidence type="ECO:0000313" key="5">
    <source>
        <dbReference type="EMBL" id="ROT70754.1"/>
    </source>
</evidence>
<dbReference type="InterPro" id="IPR000618">
    <property type="entry name" value="Insect_cuticle"/>
</dbReference>
<dbReference type="PROSITE" id="PS00233">
    <property type="entry name" value="CHIT_BIND_RR_1"/>
    <property type="match status" value="1"/>
</dbReference>
<evidence type="ECO:0000256" key="1">
    <source>
        <dbReference type="ARBA" id="ARBA00022460"/>
    </source>
</evidence>
<proteinExistence type="predicted"/>
<protein>
    <submittedName>
        <fullName evidence="5">Putative cuticle protein</fullName>
    </submittedName>
</protein>
<dbReference type="InterPro" id="IPR031311">
    <property type="entry name" value="CHIT_BIND_RR_consensus"/>
</dbReference>
<feature type="region of interest" description="Disordered" evidence="3">
    <location>
        <begin position="105"/>
        <end position="163"/>
    </location>
</feature>
<sequence>MVSKAVICALLAVAAAAPQGYRVPTPAPTYGGGPVVPILVDDRQGPDQFGNYNFNFETGDGISRQEQGAPQGELGAVASQGGWSFTFPDGSPAVFSFVADGAGYQPQSDLLPTPHPSPPTPSPRSRRPARRTPPAYLIPPPPAGTTDFLKHNPVTKYSREARS</sequence>
<reference evidence="5 6" key="1">
    <citation type="submission" date="2018-04" db="EMBL/GenBank/DDBJ databases">
        <authorList>
            <person name="Zhang X."/>
            <person name="Yuan J."/>
            <person name="Li F."/>
            <person name="Xiang J."/>
        </authorList>
    </citation>
    <scope>NUCLEOTIDE SEQUENCE [LARGE SCALE GENOMIC DNA]</scope>
    <source>
        <tissue evidence="5">Muscle</tissue>
    </source>
</reference>
<organism evidence="5 6">
    <name type="scientific">Penaeus vannamei</name>
    <name type="common">Whiteleg shrimp</name>
    <name type="synonym">Litopenaeus vannamei</name>
    <dbReference type="NCBI Taxonomy" id="6689"/>
    <lineage>
        <taxon>Eukaryota</taxon>
        <taxon>Metazoa</taxon>
        <taxon>Ecdysozoa</taxon>
        <taxon>Arthropoda</taxon>
        <taxon>Crustacea</taxon>
        <taxon>Multicrustacea</taxon>
        <taxon>Malacostraca</taxon>
        <taxon>Eumalacostraca</taxon>
        <taxon>Eucarida</taxon>
        <taxon>Decapoda</taxon>
        <taxon>Dendrobranchiata</taxon>
        <taxon>Penaeoidea</taxon>
        <taxon>Penaeidae</taxon>
        <taxon>Penaeus</taxon>
    </lineage>
</organism>
<dbReference type="PRINTS" id="PR00947">
    <property type="entry name" value="CUTICLE"/>
</dbReference>
<name>A0A3R7MVH9_PENVA</name>
<dbReference type="AlphaFoldDB" id="A0A3R7MVH9"/>
<gene>
    <name evidence="5" type="ORF">C7M84_010954</name>
</gene>
<evidence type="ECO:0000256" key="2">
    <source>
        <dbReference type="PROSITE-ProRule" id="PRU00497"/>
    </source>
</evidence>
<dbReference type="InterPro" id="IPR050468">
    <property type="entry name" value="Cuticle_Struct_Prot"/>
</dbReference>
<feature type="compositionally biased region" description="Pro residues" evidence="3">
    <location>
        <begin position="113"/>
        <end position="122"/>
    </location>
</feature>
<feature type="signal peptide" evidence="4">
    <location>
        <begin position="1"/>
        <end position="16"/>
    </location>
</feature>
<dbReference type="OrthoDB" id="7252746at2759"/>
<feature type="chain" id="PRO_5018778108" evidence="4">
    <location>
        <begin position="17"/>
        <end position="163"/>
    </location>
</feature>
<dbReference type="PANTHER" id="PTHR10380:SF173">
    <property type="entry name" value="CUTICULAR PROTEIN 47EF, ISOFORM C-RELATED"/>
    <property type="match status" value="1"/>
</dbReference>
<keyword evidence="1 2" id="KW-0193">Cuticle</keyword>
<evidence type="ECO:0000256" key="4">
    <source>
        <dbReference type="SAM" id="SignalP"/>
    </source>
</evidence>
<dbReference type="GO" id="GO:0062129">
    <property type="term" value="C:chitin-based extracellular matrix"/>
    <property type="evidence" value="ECO:0007669"/>
    <property type="project" value="TreeGrafter"/>
</dbReference>
<comment type="caution">
    <text evidence="5">The sequence shown here is derived from an EMBL/GenBank/DDBJ whole genome shotgun (WGS) entry which is preliminary data.</text>
</comment>
<dbReference type="PROSITE" id="PS51155">
    <property type="entry name" value="CHIT_BIND_RR_2"/>
    <property type="match status" value="1"/>
</dbReference>
<dbReference type="Pfam" id="PF00379">
    <property type="entry name" value="Chitin_bind_4"/>
    <property type="match status" value="1"/>
</dbReference>
<dbReference type="GO" id="GO:0008010">
    <property type="term" value="F:structural constituent of chitin-based larval cuticle"/>
    <property type="evidence" value="ECO:0007669"/>
    <property type="project" value="TreeGrafter"/>
</dbReference>
<dbReference type="PANTHER" id="PTHR10380">
    <property type="entry name" value="CUTICLE PROTEIN"/>
    <property type="match status" value="1"/>
</dbReference>
<accession>A0A3R7MVH9</accession>
<keyword evidence="6" id="KW-1185">Reference proteome</keyword>
<evidence type="ECO:0000313" key="6">
    <source>
        <dbReference type="Proteomes" id="UP000283509"/>
    </source>
</evidence>
<dbReference type="Proteomes" id="UP000283509">
    <property type="component" value="Unassembled WGS sequence"/>
</dbReference>